<dbReference type="InterPro" id="IPR024528">
    <property type="entry name" value="ThrE_2"/>
</dbReference>
<dbReference type="AlphaFoldDB" id="A0A1I0IHM5"/>
<comment type="subcellular location">
    <subcellularLocation>
        <location evidence="1">Cell membrane</location>
        <topology evidence="1">Multi-pass membrane protein</topology>
    </subcellularLocation>
</comment>
<evidence type="ECO:0000256" key="8">
    <source>
        <dbReference type="SAM" id="Phobius"/>
    </source>
</evidence>
<dbReference type="PANTHER" id="PTHR34390:SF1">
    <property type="entry name" value="SUCCINATE TRANSPORTER SUBUNIT YJJB-RELATED"/>
    <property type="match status" value="1"/>
</dbReference>
<accession>A0A1I0IHM5</accession>
<feature type="transmembrane region" description="Helical" evidence="8">
    <location>
        <begin position="6"/>
        <end position="23"/>
    </location>
</feature>
<evidence type="ECO:0000256" key="1">
    <source>
        <dbReference type="ARBA" id="ARBA00004651"/>
    </source>
</evidence>
<evidence type="ECO:0000259" key="9">
    <source>
        <dbReference type="Pfam" id="PF12821"/>
    </source>
</evidence>
<dbReference type="Pfam" id="PF12821">
    <property type="entry name" value="ThrE_2"/>
    <property type="match status" value="1"/>
</dbReference>
<dbReference type="InterPro" id="IPR050539">
    <property type="entry name" value="ThrE_Dicarb/AminoAcid_Exp"/>
</dbReference>
<keyword evidence="3" id="KW-0997">Cell inner membrane</keyword>
<keyword evidence="2" id="KW-1003">Cell membrane</keyword>
<dbReference type="EMBL" id="FOIL01000081">
    <property type="protein sequence ID" value="SET95586.1"/>
    <property type="molecule type" value="Genomic_DNA"/>
</dbReference>
<organism evidence="10 11">
    <name type="scientific">[Clostridium] aminophilum</name>
    <dbReference type="NCBI Taxonomy" id="1526"/>
    <lineage>
        <taxon>Bacteria</taxon>
        <taxon>Bacillati</taxon>
        <taxon>Bacillota</taxon>
        <taxon>Clostridia</taxon>
        <taxon>Lachnospirales</taxon>
        <taxon>Lachnospiraceae</taxon>
    </lineage>
</organism>
<feature type="domain" description="Threonine/Serine exporter ThrE" evidence="9">
    <location>
        <begin position="8"/>
        <end position="134"/>
    </location>
</feature>
<feature type="transmembrane region" description="Helical" evidence="8">
    <location>
        <begin position="28"/>
        <end position="46"/>
    </location>
</feature>
<dbReference type="GO" id="GO:0005886">
    <property type="term" value="C:plasma membrane"/>
    <property type="evidence" value="ECO:0007669"/>
    <property type="project" value="UniProtKB-SubCell"/>
</dbReference>
<evidence type="ECO:0000256" key="4">
    <source>
        <dbReference type="ARBA" id="ARBA00022692"/>
    </source>
</evidence>
<name>A0A1I0IHM5_9FIRM</name>
<evidence type="ECO:0000313" key="10">
    <source>
        <dbReference type="EMBL" id="SET95586.1"/>
    </source>
</evidence>
<keyword evidence="6 8" id="KW-0472">Membrane</keyword>
<keyword evidence="4 8" id="KW-0812">Transmembrane</keyword>
<evidence type="ECO:0000313" key="11">
    <source>
        <dbReference type="Proteomes" id="UP000199820"/>
    </source>
</evidence>
<dbReference type="STRING" id="1526.SAMN02910262_00238"/>
<evidence type="ECO:0000256" key="5">
    <source>
        <dbReference type="ARBA" id="ARBA00022989"/>
    </source>
</evidence>
<evidence type="ECO:0000256" key="7">
    <source>
        <dbReference type="ARBA" id="ARBA00034125"/>
    </source>
</evidence>
<dbReference type="Proteomes" id="UP000199820">
    <property type="component" value="Unassembled WGS sequence"/>
</dbReference>
<protein>
    <submittedName>
        <fullName evidence="10">Uncharacterized membrane protein YjjB, DUF3815 family</fullName>
    </submittedName>
</protein>
<proteinExistence type="inferred from homology"/>
<dbReference type="GO" id="GO:0015744">
    <property type="term" value="P:succinate transport"/>
    <property type="evidence" value="ECO:0007669"/>
    <property type="project" value="TreeGrafter"/>
</dbReference>
<keyword evidence="5 8" id="KW-1133">Transmembrane helix</keyword>
<comment type="similarity">
    <text evidence="7">Belongs to the ThrE exporter (TC 2.A.79) family.</text>
</comment>
<sequence>MECFEVTQLFTAFLASLGFAMLYRLRKGLLLAAAVGGLIDWASYLFGVHLGWDLFFASFAASAATELYSEIAARRLHTPATIIYVPGMIPLVPGGSLYHAMEAVVVGDAAAAADYANKTLQCSLAIAAGLALIWSVMEFHRNVVRSRRHEVFSGRY</sequence>
<evidence type="ECO:0000256" key="6">
    <source>
        <dbReference type="ARBA" id="ARBA00023136"/>
    </source>
</evidence>
<evidence type="ECO:0000256" key="3">
    <source>
        <dbReference type="ARBA" id="ARBA00022519"/>
    </source>
</evidence>
<dbReference type="RefSeq" id="WP_074650669.1">
    <property type="nucleotide sequence ID" value="NZ_FOIL01000081.1"/>
</dbReference>
<dbReference type="PANTHER" id="PTHR34390">
    <property type="entry name" value="UPF0442 PROTEIN YJJB-RELATED"/>
    <property type="match status" value="1"/>
</dbReference>
<evidence type="ECO:0000256" key="2">
    <source>
        <dbReference type="ARBA" id="ARBA00022475"/>
    </source>
</evidence>
<gene>
    <name evidence="10" type="ORF">SAMN04487771_10817</name>
</gene>
<reference evidence="10 11" key="1">
    <citation type="submission" date="2016-10" db="EMBL/GenBank/DDBJ databases">
        <authorList>
            <person name="de Groot N.N."/>
        </authorList>
    </citation>
    <scope>NUCLEOTIDE SEQUENCE [LARGE SCALE GENOMIC DNA]</scope>
    <source>
        <strain evidence="10 11">KH1P1</strain>
    </source>
</reference>
<dbReference type="eggNOG" id="COG3610">
    <property type="taxonomic scope" value="Bacteria"/>
</dbReference>
<dbReference type="OrthoDB" id="9810047at2"/>
<keyword evidence="11" id="KW-1185">Reference proteome</keyword>